<sequence length="452" mass="47544">MSATADPAQNPADDGGHHDAHGEHGHDPNLAHHFDTMEQQFESGKLGMWVFLATEILMFGGLFCAYAIYRGNNPEIFLFAHQALDTNMGAINTVVLLASSFTMAVGVKAASQGRQALLLSMLVITFLGGVGFMTIKSMEYVAKWDKGLWIGDKNVFYANAEGFESAEAKQKKEDSTIQYIESHGHGDGHGGDASHDAPAAHGGDAAHAGDHSDAPLEMTDRRAGVPGGTPGEVHDGPVAENAAVGGHADAPVTEDPAEVAAGRPGENAAVQPGNTTGVGLAEDHGSGSSPAPGPDAADVVTQPAPVLGGTPSWPPVPADHMVLPAPVNLAAATNEPFLNAAPEVGVIEGMVSGSAEVQAKELAGPKQYPGFHSLSPLDQERTHIFFQIYFVMTGLHGLHVLIGMGLIFWVTVAAIKTPFGPAYYAPVDIVGLYWHLVDLIWIFLFPLLYLIH</sequence>
<dbReference type="STRING" id="1142394.PSMK_29460"/>
<evidence type="ECO:0000256" key="6">
    <source>
        <dbReference type="SAM" id="MobiDB-lite"/>
    </source>
</evidence>
<dbReference type="EMBL" id="AP012338">
    <property type="protein sequence ID" value="BAM05105.1"/>
    <property type="molecule type" value="Genomic_DNA"/>
</dbReference>
<dbReference type="PATRIC" id="fig|1142394.8.peg.3053"/>
<accession>I0IIL7</accession>
<evidence type="ECO:0000256" key="5">
    <source>
        <dbReference type="ARBA" id="ARBA00023136"/>
    </source>
</evidence>
<name>I0IIL7_PHYMF</name>
<dbReference type="Proteomes" id="UP000007881">
    <property type="component" value="Chromosome"/>
</dbReference>
<evidence type="ECO:0000256" key="4">
    <source>
        <dbReference type="ARBA" id="ARBA00022989"/>
    </source>
</evidence>
<dbReference type="HOGENOM" id="CLU_044071_1_0_0"/>
<feature type="domain" description="Heme-copper oxidase subunit III family profile" evidence="8">
    <location>
        <begin position="45"/>
        <end position="452"/>
    </location>
</feature>
<dbReference type="eggNOG" id="COG1845">
    <property type="taxonomic scope" value="Bacteria"/>
</dbReference>
<reference evidence="9 10" key="1">
    <citation type="submission" date="2012-02" db="EMBL/GenBank/DDBJ databases">
        <title>Complete genome sequence of Phycisphaera mikurensis NBRC 102666.</title>
        <authorList>
            <person name="Ankai A."/>
            <person name="Hosoyama A."/>
            <person name="Terui Y."/>
            <person name="Sekine M."/>
            <person name="Fukai R."/>
            <person name="Kato Y."/>
            <person name="Nakamura S."/>
            <person name="Yamada-Narita S."/>
            <person name="Kawakoshi A."/>
            <person name="Fukunaga Y."/>
            <person name="Yamazaki S."/>
            <person name="Fujita N."/>
        </authorList>
    </citation>
    <scope>NUCLEOTIDE SEQUENCE [LARGE SCALE GENOMIC DNA]</scope>
    <source>
        <strain evidence="10">NBRC 102666 / KCTC 22515 / FYK2301M01</strain>
    </source>
</reference>
<feature type="region of interest" description="Disordered" evidence="6">
    <location>
        <begin position="181"/>
        <end position="243"/>
    </location>
</feature>
<dbReference type="EC" id="1.9.3.1" evidence="9"/>
<evidence type="ECO:0000313" key="9">
    <source>
        <dbReference type="EMBL" id="BAM05105.1"/>
    </source>
</evidence>
<dbReference type="InterPro" id="IPR024791">
    <property type="entry name" value="Cyt_c/ubiquinol_Oxase_su3"/>
</dbReference>
<keyword evidence="4 7" id="KW-1133">Transmembrane helix</keyword>
<dbReference type="InterPro" id="IPR035973">
    <property type="entry name" value="Cyt_c_oxidase_su3-like_sf"/>
</dbReference>
<feature type="transmembrane region" description="Helical" evidence="7">
    <location>
        <begin position="432"/>
        <end position="451"/>
    </location>
</feature>
<evidence type="ECO:0000313" key="10">
    <source>
        <dbReference type="Proteomes" id="UP000007881"/>
    </source>
</evidence>
<evidence type="ECO:0000256" key="7">
    <source>
        <dbReference type="SAM" id="Phobius"/>
    </source>
</evidence>
<evidence type="ECO:0000259" key="8">
    <source>
        <dbReference type="PROSITE" id="PS50253"/>
    </source>
</evidence>
<dbReference type="GO" id="GO:0019646">
    <property type="term" value="P:aerobic electron transport chain"/>
    <property type="evidence" value="ECO:0007669"/>
    <property type="project" value="InterPro"/>
</dbReference>
<comment type="subcellular location">
    <subcellularLocation>
        <location evidence="1">Membrane</location>
        <topology evidence="1">Multi-pass membrane protein</topology>
    </subcellularLocation>
</comment>
<dbReference type="GO" id="GO:0004129">
    <property type="term" value="F:cytochrome-c oxidase activity"/>
    <property type="evidence" value="ECO:0007669"/>
    <property type="project" value="InterPro"/>
</dbReference>
<dbReference type="PANTHER" id="PTHR11403">
    <property type="entry name" value="CYTOCHROME C OXIDASE SUBUNIT III"/>
    <property type="match status" value="1"/>
</dbReference>
<feature type="transmembrane region" description="Helical" evidence="7">
    <location>
        <begin position="46"/>
        <end position="69"/>
    </location>
</feature>
<feature type="region of interest" description="Disordered" evidence="6">
    <location>
        <begin position="256"/>
        <end position="311"/>
    </location>
</feature>
<dbReference type="InterPro" id="IPR000298">
    <property type="entry name" value="Cyt_c_oxidase-like_su3"/>
</dbReference>
<gene>
    <name evidence="9" type="primary">ctaE</name>
    <name evidence="9" type="ordered locus">PSMK_29460</name>
</gene>
<evidence type="ECO:0000256" key="1">
    <source>
        <dbReference type="ARBA" id="ARBA00004141"/>
    </source>
</evidence>
<dbReference type="KEGG" id="phm:PSMK_29460"/>
<protein>
    <submittedName>
        <fullName evidence="9">Putative cytochrome c oxidase subunit III</fullName>
        <ecNumber evidence="9">1.9.3.1</ecNumber>
    </submittedName>
</protein>
<dbReference type="InterPro" id="IPR013833">
    <property type="entry name" value="Cyt_c_oxidase_su3_a-hlx"/>
</dbReference>
<evidence type="ECO:0000256" key="3">
    <source>
        <dbReference type="ARBA" id="ARBA00022692"/>
    </source>
</evidence>
<dbReference type="PANTHER" id="PTHR11403:SF6">
    <property type="entry name" value="NITRIC OXIDE REDUCTASE SUBUNIT E"/>
    <property type="match status" value="1"/>
</dbReference>
<keyword evidence="10" id="KW-1185">Reference proteome</keyword>
<keyword evidence="9" id="KW-0560">Oxidoreductase</keyword>
<dbReference type="GO" id="GO:0016491">
    <property type="term" value="F:oxidoreductase activity"/>
    <property type="evidence" value="ECO:0007669"/>
    <property type="project" value="UniProtKB-KW"/>
</dbReference>
<dbReference type="AlphaFoldDB" id="I0IIL7"/>
<dbReference type="RefSeq" id="WP_014438313.1">
    <property type="nucleotide sequence ID" value="NC_017080.1"/>
</dbReference>
<keyword evidence="3 7" id="KW-0812">Transmembrane</keyword>
<dbReference type="PROSITE" id="PS50253">
    <property type="entry name" value="COX3"/>
    <property type="match status" value="1"/>
</dbReference>
<feature type="compositionally biased region" description="Basic and acidic residues" evidence="6">
    <location>
        <begin position="182"/>
        <end position="195"/>
    </location>
</feature>
<proteinExistence type="inferred from homology"/>
<evidence type="ECO:0000256" key="2">
    <source>
        <dbReference type="ARBA" id="ARBA00010581"/>
    </source>
</evidence>
<dbReference type="GO" id="GO:0016020">
    <property type="term" value="C:membrane"/>
    <property type="evidence" value="ECO:0007669"/>
    <property type="project" value="UniProtKB-SubCell"/>
</dbReference>
<organism evidence="9 10">
    <name type="scientific">Phycisphaera mikurensis (strain NBRC 102666 / KCTC 22515 / FYK2301M01)</name>
    <dbReference type="NCBI Taxonomy" id="1142394"/>
    <lineage>
        <taxon>Bacteria</taxon>
        <taxon>Pseudomonadati</taxon>
        <taxon>Planctomycetota</taxon>
        <taxon>Phycisphaerae</taxon>
        <taxon>Phycisphaerales</taxon>
        <taxon>Phycisphaeraceae</taxon>
        <taxon>Phycisphaera</taxon>
    </lineage>
</organism>
<dbReference type="Gene3D" id="1.20.120.80">
    <property type="entry name" value="Cytochrome c oxidase, subunit III, four-helix bundle"/>
    <property type="match status" value="2"/>
</dbReference>
<feature type="transmembrane region" description="Helical" evidence="7">
    <location>
        <begin position="90"/>
        <end position="110"/>
    </location>
</feature>
<dbReference type="SUPFAM" id="SSF81452">
    <property type="entry name" value="Cytochrome c oxidase subunit III-like"/>
    <property type="match status" value="2"/>
</dbReference>
<comment type="similarity">
    <text evidence="2">Belongs to the cytochrome c oxidase subunit 3 family.</text>
</comment>
<feature type="transmembrane region" description="Helical" evidence="7">
    <location>
        <begin position="388"/>
        <end position="412"/>
    </location>
</feature>
<feature type="compositionally biased region" description="Low complexity" evidence="6">
    <location>
        <begin position="196"/>
        <end position="206"/>
    </location>
</feature>
<feature type="region of interest" description="Disordered" evidence="6">
    <location>
        <begin position="1"/>
        <end position="31"/>
    </location>
</feature>
<dbReference type="CDD" id="cd00386">
    <property type="entry name" value="Heme_Cu_Oxidase_III_like"/>
    <property type="match status" value="1"/>
</dbReference>
<keyword evidence="5 7" id="KW-0472">Membrane</keyword>
<feature type="compositionally biased region" description="Basic and acidic residues" evidence="6">
    <location>
        <begin position="14"/>
        <end position="31"/>
    </location>
</feature>
<dbReference type="Pfam" id="PF00510">
    <property type="entry name" value="COX3"/>
    <property type="match status" value="1"/>
</dbReference>
<feature type="compositionally biased region" description="Basic and acidic residues" evidence="6">
    <location>
        <begin position="207"/>
        <end position="223"/>
    </location>
</feature>
<feature type="transmembrane region" description="Helical" evidence="7">
    <location>
        <begin position="116"/>
        <end position="135"/>
    </location>
</feature>